<protein>
    <submittedName>
        <fullName evidence="1">DNA polymerase III subunit chi</fullName>
    </submittedName>
</protein>
<dbReference type="InterPro" id="IPR007459">
    <property type="entry name" value="DNA_pol3_chi"/>
</dbReference>
<organism evidence="1 2">
    <name type="scientific">Thiothrix lacustris</name>
    <dbReference type="NCBI Taxonomy" id="525917"/>
    <lineage>
        <taxon>Bacteria</taxon>
        <taxon>Pseudomonadati</taxon>
        <taxon>Pseudomonadota</taxon>
        <taxon>Gammaproteobacteria</taxon>
        <taxon>Thiotrichales</taxon>
        <taxon>Thiotrichaceae</taxon>
        <taxon>Thiothrix</taxon>
    </lineage>
</organism>
<dbReference type="GO" id="GO:0003887">
    <property type="term" value="F:DNA-directed DNA polymerase activity"/>
    <property type="evidence" value="ECO:0007669"/>
    <property type="project" value="InterPro"/>
</dbReference>
<name>A0A1Y1QLG8_9GAMM</name>
<reference evidence="1 2" key="1">
    <citation type="submission" date="2017-01" db="EMBL/GenBank/DDBJ databases">
        <title>Novel large sulfur bacteria in the metagenomes of groundwater-fed chemosynthetic microbial mats in the Lake Huron basin.</title>
        <authorList>
            <person name="Sharrar A.M."/>
            <person name="Flood B.E."/>
            <person name="Bailey J.V."/>
            <person name="Jones D.S."/>
            <person name="Biddanda B."/>
            <person name="Ruberg S.A."/>
            <person name="Marcus D.N."/>
            <person name="Dick G.J."/>
        </authorList>
    </citation>
    <scope>NUCLEOTIDE SEQUENCE [LARGE SCALE GENOMIC DNA]</scope>
    <source>
        <strain evidence="1">A8</strain>
    </source>
</reference>
<accession>A0A1Y1QLG8</accession>
<dbReference type="Pfam" id="PF04364">
    <property type="entry name" value="DNA_pol3_chi"/>
    <property type="match status" value="1"/>
</dbReference>
<dbReference type="EMBL" id="MTEJ01000182">
    <property type="protein sequence ID" value="OQX08216.1"/>
    <property type="molecule type" value="Genomic_DNA"/>
</dbReference>
<evidence type="ECO:0000313" key="1">
    <source>
        <dbReference type="EMBL" id="OQX08216.1"/>
    </source>
</evidence>
<gene>
    <name evidence="1" type="ORF">BWK73_26050</name>
</gene>
<dbReference type="PANTHER" id="PTHR38767:SF1">
    <property type="entry name" value="DNA POLYMERASE III SUBUNIT CHI"/>
    <property type="match status" value="1"/>
</dbReference>
<proteinExistence type="predicted"/>
<dbReference type="PANTHER" id="PTHR38767">
    <property type="entry name" value="DNA POLYMERASE III SUBUNIT CHI"/>
    <property type="match status" value="1"/>
</dbReference>
<sequence>MTRVDFYVGKTTSLQARLLLACKLVEKAHVRKMHTYIHTDAATTSAQLDGLLWTFNELAFIPHALAPCTDDSVKVRIGHNFEPMENCDFLINLSNEVPPFFSRFERLAEILDQEEPILLAGRKRYLFYRDRGYNLEYHQLQL</sequence>
<evidence type="ECO:0000313" key="2">
    <source>
        <dbReference type="Proteomes" id="UP000192491"/>
    </source>
</evidence>
<comment type="caution">
    <text evidence="1">The sequence shown here is derived from an EMBL/GenBank/DDBJ whole genome shotgun (WGS) entry which is preliminary data.</text>
</comment>
<dbReference type="GO" id="GO:0003677">
    <property type="term" value="F:DNA binding"/>
    <property type="evidence" value="ECO:0007669"/>
    <property type="project" value="InterPro"/>
</dbReference>
<dbReference type="SUPFAM" id="SSF102400">
    <property type="entry name" value="DNA polymerase III chi subunit"/>
    <property type="match status" value="1"/>
</dbReference>
<dbReference type="InterPro" id="IPR036768">
    <property type="entry name" value="PolIII_chi_sf"/>
</dbReference>
<dbReference type="GO" id="GO:0032298">
    <property type="term" value="P:positive regulation of DNA-templated DNA replication initiation"/>
    <property type="evidence" value="ECO:0007669"/>
    <property type="project" value="TreeGrafter"/>
</dbReference>
<dbReference type="Proteomes" id="UP000192491">
    <property type="component" value="Unassembled WGS sequence"/>
</dbReference>
<dbReference type="Gene3D" id="3.40.50.10110">
    <property type="entry name" value="DNA polymerase III subunit chi"/>
    <property type="match status" value="1"/>
</dbReference>
<dbReference type="GO" id="GO:0006260">
    <property type="term" value="P:DNA replication"/>
    <property type="evidence" value="ECO:0007669"/>
    <property type="project" value="InterPro"/>
</dbReference>
<dbReference type="AlphaFoldDB" id="A0A1Y1QLG8"/>